<dbReference type="AlphaFoldDB" id="A0AA95GNU6"/>
<feature type="compositionally biased region" description="Low complexity" evidence="1">
    <location>
        <begin position="58"/>
        <end position="71"/>
    </location>
</feature>
<dbReference type="RefSeq" id="WP_280623864.1">
    <property type="nucleotide sequence ID" value="NZ_CP123504.1"/>
</dbReference>
<feature type="region of interest" description="Disordered" evidence="1">
    <location>
        <begin position="49"/>
        <end position="88"/>
    </location>
</feature>
<accession>A0AA95GNU6</accession>
<dbReference type="EMBL" id="CP123504">
    <property type="protein sequence ID" value="WGM00274.1"/>
    <property type="molecule type" value="Genomic_DNA"/>
</dbReference>
<gene>
    <name evidence="2" type="ORF">QE210_10295</name>
</gene>
<organism evidence="2 3">
    <name type="scientific">Arsenophonus nasoniae</name>
    <name type="common">son-killer infecting Nasonia vitripennis</name>
    <dbReference type="NCBI Taxonomy" id="638"/>
    <lineage>
        <taxon>Bacteria</taxon>
        <taxon>Pseudomonadati</taxon>
        <taxon>Pseudomonadota</taxon>
        <taxon>Gammaproteobacteria</taxon>
        <taxon>Enterobacterales</taxon>
        <taxon>Morganellaceae</taxon>
        <taxon>Arsenophonus</taxon>
    </lineage>
</organism>
<evidence type="ECO:0000313" key="2">
    <source>
        <dbReference type="EMBL" id="WGM00274.1"/>
    </source>
</evidence>
<sequence>MANIDKSLATTQTGISESFKATNVATRKSLDTYATTTFHNGVIIMNPTVSENTHIKPNSHNSGSAAHNSNSDIENNEETLAHFTRDYP</sequence>
<feature type="compositionally biased region" description="Basic and acidic residues" evidence="1">
    <location>
        <begin position="79"/>
        <end position="88"/>
    </location>
</feature>
<proteinExistence type="predicted"/>
<reference evidence="2" key="1">
    <citation type="submission" date="2023-04" db="EMBL/GenBank/DDBJ databases">
        <title>Genome dynamics across the evolutionary transition to endosymbiosis.</title>
        <authorList>
            <person name="Siozios S."/>
            <person name="Nadal-Jimenez P."/>
            <person name="Azagi T."/>
            <person name="Sprong H."/>
            <person name="Frost C.L."/>
            <person name="Parratt S.R."/>
            <person name="Taylor G."/>
            <person name="Brettell L."/>
            <person name="Lew K.C."/>
            <person name="Croft L."/>
            <person name="King K.C."/>
            <person name="Brockhurst M.A."/>
            <person name="Hypsa V."/>
            <person name="Novakova E."/>
            <person name="Darby A.C."/>
            <person name="Hurst G.D.D."/>
        </authorList>
    </citation>
    <scope>NUCLEOTIDE SEQUENCE</scope>
    <source>
        <strain evidence="2">APv</strain>
    </source>
</reference>
<name>A0AA95GNU6_9GAMM</name>
<evidence type="ECO:0000313" key="3">
    <source>
        <dbReference type="Proteomes" id="UP001177595"/>
    </source>
</evidence>
<protein>
    <submittedName>
        <fullName evidence="2">Uncharacterized protein</fullName>
    </submittedName>
</protein>
<evidence type="ECO:0000256" key="1">
    <source>
        <dbReference type="SAM" id="MobiDB-lite"/>
    </source>
</evidence>
<dbReference type="Proteomes" id="UP001177595">
    <property type="component" value="Chromosome"/>
</dbReference>